<evidence type="ECO:0000313" key="17">
    <source>
        <dbReference type="EnsemblMetazoa" id="LLOJ007956-PA"/>
    </source>
</evidence>
<dbReference type="InterPro" id="IPR024512">
    <property type="entry name" value="Ser_palmitoyltrfase_ssu-like"/>
</dbReference>
<evidence type="ECO:0000313" key="16">
    <source>
        <dbReference type="EMBL" id="MBC1176174.1"/>
    </source>
</evidence>
<evidence type="ECO:0000256" key="9">
    <source>
        <dbReference type="ARBA" id="ARBA00038059"/>
    </source>
</evidence>
<accession>A0A1B0CSV7</accession>
<evidence type="ECO:0000313" key="18">
    <source>
        <dbReference type="Proteomes" id="UP000092461"/>
    </source>
</evidence>
<evidence type="ECO:0000256" key="3">
    <source>
        <dbReference type="ARBA" id="ARBA00022692"/>
    </source>
</evidence>
<feature type="transmembrane region" description="Helical" evidence="15">
    <location>
        <begin position="32"/>
        <end position="52"/>
    </location>
</feature>
<evidence type="ECO:0000256" key="1">
    <source>
        <dbReference type="ARBA" id="ARBA00004477"/>
    </source>
</evidence>
<comment type="function">
    <text evidence="13">Component of the serine palmitoyltransferase multisubunit enzyme (SPT) that catalyzes the initial and rate-limiting step in sphingolipid biosynthesis by condensing L-serine and activated acyl-CoA (most commonly palmitoyl-CoA) to form long-chain bases. The SPT complex is composed of SPTLC1, SPTLC2 or SPTLC3 and SPTSSA or SPTSSB. Within this complex, the heterodimer consisting of SPTLC1 and SPTLC2/SPTLC3 forms the catalytic core. Within the SPT complex, SPTSSB stimulates the catalytic activity and plays a role in substrate specificity. SPT complexes with this subunit showing a preference for longer acyl-CoAs. The SPTLC1-SPTLC2-SPTSSB complex shows a strong preference for C18-CoA substrate, while the SPTLC1-SPTLC3-SPTSSB isozyme displays an ability to use a broader range of acyl-CoAs, without apparent preference.</text>
</comment>
<dbReference type="PANTHER" id="PTHR28612:SF1">
    <property type="entry name" value="SERINE PALMITOYLTRANSFERASE SMALL SUBUNIT B"/>
    <property type="match status" value="1"/>
</dbReference>
<dbReference type="VEuPathDB" id="VectorBase:LLOJ007956"/>
<evidence type="ECO:0000256" key="2">
    <source>
        <dbReference type="ARBA" id="ARBA00005189"/>
    </source>
</evidence>
<evidence type="ECO:0000256" key="14">
    <source>
        <dbReference type="ARBA" id="ARBA00046416"/>
    </source>
</evidence>
<reference evidence="18" key="1">
    <citation type="submission" date="2012-05" db="EMBL/GenBank/DDBJ databases">
        <title>Whole Genome Assembly of Lutzomyia longipalpis.</title>
        <authorList>
            <person name="Richards S."/>
            <person name="Qu C."/>
            <person name="Dillon R."/>
            <person name="Worley K."/>
            <person name="Scherer S."/>
            <person name="Batterton M."/>
            <person name="Taylor A."/>
            <person name="Hawes A."/>
            <person name="Hernandez B."/>
            <person name="Kovar C."/>
            <person name="Mandapat C."/>
            <person name="Pham C."/>
            <person name="Qu C."/>
            <person name="Jing C."/>
            <person name="Bess C."/>
            <person name="Bandaranaike D."/>
            <person name="Ngo D."/>
            <person name="Ongeri F."/>
            <person name="Arias F."/>
            <person name="Lara F."/>
            <person name="Weissenberger G."/>
            <person name="Kamau G."/>
            <person name="Han H."/>
            <person name="Shen H."/>
            <person name="Dinh H."/>
            <person name="Khalil I."/>
            <person name="Jones J."/>
            <person name="Shafer J."/>
            <person name="Jayaseelan J."/>
            <person name="Quiroz J."/>
            <person name="Blankenburg K."/>
            <person name="Nguyen L."/>
            <person name="Jackson L."/>
            <person name="Francisco L."/>
            <person name="Tang L.-Y."/>
            <person name="Pu L.-L."/>
            <person name="Perales L."/>
            <person name="Lorensuhewa L."/>
            <person name="Munidasa M."/>
            <person name="Coyle M."/>
            <person name="Taylor M."/>
            <person name="Puazo M."/>
            <person name="Firestine M."/>
            <person name="Scheel M."/>
            <person name="Javaid M."/>
            <person name="Wang M."/>
            <person name="Li M."/>
            <person name="Tabassum N."/>
            <person name="Saada N."/>
            <person name="Osuji N."/>
            <person name="Aqrawi P."/>
            <person name="Fu Q."/>
            <person name="Thornton R."/>
            <person name="Raj R."/>
            <person name="Goodspeed R."/>
            <person name="Mata R."/>
            <person name="Najjar R."/>
            <person name="Gubbala S."/>
            <person name="Lee S."/>
            <person name="Denson S."/>
            <person name="Patil S."/>
            <person name="Macmil S."/>
            <person name="Qi S."/>
            <person name="Matskevitch T."/>
            <person name="Palculict T."/>
            <person name="Mathew T."/>
            <person name="Vee V."/>
            <person name="Velamala V."/>
            <person name="Korchina V."/>
            <person name="Cai W."/>
            <person name="Liu W."/>
            <person name="Dai W."/>
            <person name="Zou X."/>
            <person name="Zhu Y."/>
            <person name="Zhang Y."/>
            <person name="Wu Y.-Q."/>
            <person name="Xin Y."/>
            <person name="Nazarath L."/>
            <person name="Kovar C."/>
            <person name="Han Y."/>
            <person name="Muzny D."/>
            <person name="Gibbs R."/>
        </authorList>
    </citation>
    <scope>NUCLEOTIDE SEQUENCE [LARGE SCALE GENOMIC DNA]</scope>
    <source>
        <strain evidence="18">Jacobina</strain>
    </source>
</reference>
<protein>
    <recommendedName>
        <fullName evidence="10">Serine palmitoyltransferase small subunit B</fullName>
    </recommendedName>
    <alternativeName>
        <fullName evidence="12">Protein ADMP</fullName>
    </alternativeName>
    <alternativeName>
        <fullName evidence="11">Small subunit of serine palmitoyltransferase B</fullName>
    </alternativeName>
</protein>
<reference evidence="17" key="3">
    <citation type="submission" date="2020-05" db="UniProtKB">
        <authorList>
            <consortium name="EnsemblMetazoa"/>
        </authorList>
    </citation>
    <scope>IDENTIFICATION</scope>
    <source>
        <strain evidence="17">Jacobina</strain>
    </source>
</reference>
<organism evidence="17 18">
    <name type="scientific">Lutzomyia longipalpis</name>
    <name type="common">Sand fly</name>
    <dbReference type="NCBI Taxonomy" id="7200"/>
    <lineage>
        <taxon>Eukaryota</taxon>
        <taxon>Metazoa</taxon>
        <taxon>Ecdysozoa</taxon>
        <taxon>Arthropoda</taxon>
        <taxon>Hexapoda</taxon>
        <taxon>Insecta</taxon>
        <taxon>Pterygota</taxon>
        <taxon>Neoptera</taxon>
        <taxon>Endopterygota</taxon>
        <taxon>Diptera</taxon>
        <taxon>Nematocera</taxon>
        <taxon>Psychodoidea</taxon>
        <taxon>Psychodidae</taxon>
        <taxon>Lutzomyia</taxon>
        <taxon>Lutzomyia</taxon>
    </lineage>
</organism>
<dbReference type="EMBL" id="GITU01007471">
    <property type="protein sequence ID" value="MBC1176174.1"/>
    <property type="molecule type" value="Transcribed_RNA"/>
</dbReference>
<evidence type="ECO:0000256" key="5">
    <source>
        <dbReference type="ARBA" id="ARBA00022919"/>
    </source>
</evidence>
<evidence type="ECO:0000256" key="13">
    <source>
        <dbReference type="ARBA" id="ARBA00045772"/>
    </source>
</evidence>
<comment type="similarity">
    <text evidence="9">Belongs to the SPTSS family. SPTSSB subfamily.</text>
</comment>
<evidence type="ECO:0000256" key="15">
    <source>
        <dbReference type="SAM" id="Phobius"/>
    </source>
</evidence>
<comment type="subunit">
    <text evidence="14">Component of the serine palmitoyltransferase (SPT) complex, which is composed of SPTLC1, SPTLC2 or SPTLC3 and SPTSSA or SPTSSB. The heterodimer consisting of SPTLC1 and SPTLC2/SPTLC3 forms the catalytic core of the enzyme, while SPTSSA or SPTSSB subunits determine substrate specificity. SPT also interacts with ORMDL proteins, especially ORMDL3, which negatively regulate SPT activity in the presence of ceramides.</text>
</comment>
<dbReference type="GO" id="GO:0005789">
    <property type="term" value="C:endoplasmic reticulum membrane"/>
    <property type="evidence" value="ECO:0007669"/>
    <property type="project" value="UniProtKB-SubCell"/>
</dbReference>
<keyword evidence="18" id="KW-1185">Reference proteome</keyword>
<dbReference type="Pfam" id="PF11779">
    <property type="entry name" value="SPT_ssu-like"/>
    <property type="match status" value="1"/>
</dbReference>
<keyword evidence="5" id="KW-0746">Sphingolipid metabolism</keyword>
<comment type="pathway">
    <text evidence="2">Lipid metabolism.</text>
</comment>
<dbReference type="EnsemblMetazoa" id="LLOJ007956-RA">
    <property type="protein sequence ID" value="LLOJ007956-PA"/>
    <property type="gene ID" value="LLOJ007956"/>
</dbReference>
<evidence type="ECO:0000256" key="10">
    <source>
        <dbReference type="ARBA" id="ARBA00041140"/>
    </source>
</evidence>
<name>A0A1B0CSV7_LUTLO</name>
<evidence type="ECO:0000256" key="6">
    <source>
        <dbReference type="ARBA" id="ARBA00022989"/>
    </source>
</evidence>
<keyword evidence="8 15" id="KW-0472">Membrane</keyword>
<evidence type="ECO:0000256" key="12">
    <source>
        <dbReference type="ARBA" id="ARBA00042334"/>
    </source>
</evidence>
<dbReference type="AlphaFoldDB" id="A0A1B0CSV7"/>
<dbReference type="PANTHER" id="PTHR28612">
    <property type="entry name" value="SERINE PALMITOYLTRANSFERASE SMALL SUBUNIT B"/>
    <property type="match status" value="1"/>
</dbReference>
<keyword evidence="3 15" id="KW-0812">Transmembrane</keyword>
<sequence length="79" mass="9312">MISSIKKSLENFYYRYTMATCISILEPWERRFVNTFVVIIVILLTFSSFFYLPEYLERLLKVFTPSETVGIQSVSAEQI</sequence>
<evidence type="ECO:0000256" key="8">
    <source>
        <dbReference type="ARBA" id="ARBA00023136"/>
    </source>
</evidence>
<evidence type="ECO:0000256" key="4">
    <source>
        <dbReference type="ARBA" id="ARBA00022824"/>
    </source>
</evidence>
<keyword evidence="7" id="KW-0443">Lipid metabolism</keyword>
<comment type="subcellular location">
    <subcellularLocation>
        <location evidence="1">Endoplasmic reticulum membrane</location>
        <topology evidence="1">Multi-pass membrane protein</topology>
    </subcellularLocation>
</comment>
<keyword evidence="6 15" id="KW-1133">Transmembrane helix</keyword>
<dbReference type="EMBL" id="AJWK01026653">
    <property type="status" value="NOT_ANNOTATED_CDS"/>
    <property type="molecule type" value="Genomic_DNA"/>
</dbReference>
<evidence type="ECO:0000256" key="11">
    <source>
        <dbReference type="ARBA" id="ARBA00041982"/>
    </source>
</evidence>
<dbReference type="Proteomes" id="UP000092461">
    <property type="component" value="Unassembled WGS sequence"/>
</dbReference>
<evidence type="ECO:0000256" key="7">
    <source>
        <dbReference type="ARBA" id="ARBA00023098"/>
    </source>
</evidence>
<proteinExistence type="inferred from homology"/>
<dbReference type="GO" id="GO:0006665">
    <property type="term" value="P:sphingolipid metabolic process"/>
    <property type="evidence" value="ECO:0007669"/>
    <property type="project" value="UniProtKB-KW"/>
</dbReference>
<reference evidence="16" key="2">
    <citation type="journal article" date="2020" name="BMC">
        <title>Leishmania infection induces a limited differential gene expression in the sand fly midgut.</title>
        <authorList>
            <person name="Coutinho-Abreu I.V."/>
            <person name="Serafim T.D."/>
            <person name="Meneses C."/>
            <person name="Kamhawi S."/>
            <person name="Oliveira F."/>
            <person name="Valenzuela J.G."/>
        </authorList>
    </citation>
    <scope>NUCLEOTIDE SEQUENCE</scope>
    <source>
        <strain evidence="16">Jacobina</strain>
        <tissue evidence="16">Midgut</tissue>
    </source>
</reference>
<keyword evidence="4" id="KW-0256">Endoplasmic reticulum</keyword>